<accession>A0A6P5ZD89</accession>
<reference evidence="3" key="1">
    <citation type="submission" date="2025-08" db="UniProtKB">
        <authorList>
            <consortium name="RefSeq"/>
        </authorList>
    </citation>
    <scope>IDENTIFICATION</scope>
    <source>
        <tissue evidence="3">Fruit stalk</tissue>
    </source>
</reference>
<proteinExistence type="predicted"/>
<dbReference type="AlphaFoldDB" id="A0A6P5ZD89"/>
<gene>
    <name evidence="3" type="primary">LOC111299498</name>
</gene>
<feature type="region of interest" description="Disordered" evidence="1">
    <location>
        <begin position="35"/>
        <end position="172"/>
    </location>
</feature>
<dbReference type="Proteomes" id="UP000515121">
    <property type="component" value="Unplaced"/>
</dbReference>
<dbReference type="GeneID" id="111299498"/>
<protein>
    <submittedName>
        <fullName evidence="3">Uncharacterized protein LOC111299498</fullName>
    </submittedName>
</protein>
<dbReference type="OrthoDB" id="946567at2759"/>
<sequence length="172" mass="19185">MGCGISKFDIQEEGEASPYPQVSLVHRRNDRAVVDSSLLSKPLPEGGRGEEHAKGVIQHMKIKEVKSEEKGGIQRERVEKEEACDKEDSNEDEDDRDDSNSYLRSPSFRVYCILPLSDDENSEGDSNPGKRRDKQQGQVKDDKGSSARWGKRGRIGKGIKTGSARVKSILRV</sequence>
<evidence type="ECO:0000256" key="1">
    <source>
        <dbReference type="SAM" id="MobiDB-lite"/>
    </source>
</evidence>
<dbReference type="KEGG" id="dzi:111299498"/>
<keyword evidence="2" id="KW-1185">Reference proteome</keyword>
<feature type="compositionally biased region" description="Basic and acidic residues" evidence="1">
    <location>
        <begin position="61"/>
        <end position="87"/>
    </location>
</feature>
<feature type="region of interest" description="Disordered" evidence="1">
    <location>
        <begin position="1"/>
        <end position="23"/>
    </location>
</feature>
<dbReference type="RefSeq" id="XP_022750447.1">
    <property type="nucleotide sequence ID" value="XM_022894712.1"/>
</dbReference>
<name>A0A6P5ZD89_DURZI</name>
<evidence type="ECO:0000313" key="2">
    <source>
        <dbReference type="Proteomes" id="UP000515121"/>
    </source>
</evidence>
<evidence type="ECO:0000313" key="3">
    <source>
        <dbReference type="RefSeq" id="XP_022750447.1"/>
    </source>
</evidence>
<organism evidence="2 3">
    <name type="scientific">Durio zibethinus</name>
    <name type="common">Durian</name>
    <dbReference type="NCBI Taxonomy" id="66656"/>
    <lineage>
        <taxon>Eukaryota</taxon>
        <taxon>Viridiplantae</taxon>
        <taxon>Streptophyta</taxon>
        <taxon>Embryophyta</taxon>
        <taxon>Tracheophyta</taxon>
        <taxon>Spermatophyta</taxon>
        <taxon>Magnoliopsida</taxon>
        <taxon>eudicotyledons</taxon>
        <taxon>Gunneridae</taxon>
        <taxon>Pentapetalae</taxon>
        <taxon>rosids</taxon>
        <taxon>malvids</taxon>
        <taxon>Malvales</taxon>
        <taxon>Malvaceae</taxon>
        <taxon>Helicteroideae</taxon>
        <taxon>Durio</taxon>
    </lineage>
</organism>
<feature type="compositionally biased region" description="Acidic residues" evidence="1">
    <location>
        <begin position="88"/>
        <end position="97"/>
    </location>
</feature>